<keyword evidence="1" id="KW-0813">Transport</keyword>
<dbReference type="Pfam" id="PF00005">
    <property type="entry name" value="ABC_tran"/>
    <property type="match status" value="1"/>
</dbReference>
<dbReference type="InterPro" id="IPR027417">
    <property type="entry name" value="P-loop_NTPase"/>
</dbReference>
<name>A0A3B0YHF7_9ZZZZ</name>
<dbReference type="GO" id="GO:0005524">
    <property type="term" value="F:ATP binding"/>
    <property type="evidence" value="ECO:0007669"/>
    <property type="project" value="UniProtKB-KW"/>
</dbReference>
<dbReference type="FunFam" id="3.40.50.300:FF:000134">
    <property type="entry name" value="Iron-enterobactin ABC transporter ATP-binding protein"/>
    <property type="match status" value="1"/>
</dbReference>
<dbReference type="SMART" id="SM00382">
    <property type="entry name" value="AAA"/>
    <property type="match status" value="1"/>
</dbReference>
<accession>A0A3B0YHF7</accession>
<feature type="domain" description="ABC transporter" evidence="5">
    <location>
        <begin position="14"/>
        <end position="249"/>
    </location>
</feature>
<sequence length="280" mass="30676">MKYSQKNPPHYPLYQASGINLMRQKRQVLYDVSIAIQSGQVTGLIGPNSAGKSSLLEVLTGFLTPQTGTVALKEKEVARWSSTELAKVVAYMPQENLAHWPVSVYDYVALGRIPHLGFEQKANAQGQAFIELALQKVDVAHLRYRPVTELSGGELSRVCLARVLAVDAEVILADEPIAGLDPGQQLSIMQVLQQEAKAGKAVVAVVHDLAIAGRFCDSLWLMNKGKIVCSGAPDDVLSKQNLREVYHINIKEIATQPRVVMPWSLCDKQDTVIPLSKPDV</sequence>
<dbReference type="InterPro" id="IPR003439">
    <property type="entry name" value="ABC_transporter-like_ATP-bd"/>
</dbReference>
<dbReference type="InterPro" id="IPR003593">
    <property type="entry name" value="AAA+_ATPase"/>
</dbReference>
<evidence type="ECO:0000256" key="4">
    <source>
        <dbReference type="ARBA" id="ARBA00022967"/>
    </source>
</evidence>
<keyword evidence="2" id="KW-0547">Nucleotide-binding</keyword>
<protein>
    <recommendedName>
        <fullName evidence="5">ABC transporter domain-containing protein</fullName>
    </recommendedName>
</protein>
<dbReference type="Gene3D" id="3.40.50.300">
    <property type="entry name" value="P-loop containing nucleotide triphosphate hydrolases"/>
    <property type="match status" value="1"/>
</dbReference>
<dbReference type="InterPro" id="IPR017871">
    <property type="entry name" value="ABC_transporter-like_CS"/>
</dbReference>
<evidence type="ECO:0000256" key="2">
    <source>
        <dbReference type="ARBA" id="ARBA00022741"/>
    </source>
</evidence>
<keyword evidence="3" id="KW-0067">ATP-binding</keyword>
<dbReference type="PANTHER" id="PTHR42794:SF1">
    <property type="entry name" value="HEMIN IMPORT ATP-BINDING PROTEIN HMUV"/>
    <property type="match status" value="1"/>
</dbReference>
<proteinExistence type="predicted"/>
<gene>
    <name evidence="6" type="ORF">MNBD_GAMMA12-1843</name>
</gene>
<evidence type="ECO:0000259" key="5">
    <source>
        <dbReference type="PROSITE" id="PS50893"/>
    </source>
</evidence>
<dbReference type="PANTHER" id="PTHR42794">
    <property type="entry name" value="HEMIN IMPORT ATP-BINDING PROTEIN HMUV"/>
    <property type="match status" value="1"/>
</dbReference>
<organism evidence="6">
    <name type="scientific">hydrothermal vent metagenome</name>
    <dbReference type="NCBI Taxonomy" id="652676"/>
    <lineage>
        <taxon>unclassified sequences</taxon>
        <taxon>metagenomes</taxon>
        <taxon>ecological metagenomes</taxon>
    </lineage>
</organism>
<dbReference type="GO" id="GO:0016887">
    <property type="term" value="F:ATP hydrolysis activity"/>
    <property type="evidence" value="ECO:0007669"/>
    <property type="project" value="InterPro"/>
</dbReference>
<dbReference type="EMBL" id="UOFL01000101">
    <property type="protein sequence ID" value="VAW76180.1"/>
    <property type="molecule type" value="Genomic_DNA"/>
</dbReference>
<dbReference type="PROSITE" id="PS50893">
    <property type="entry name" value="ABC_TRANSPORTER_2"/>
    <property type="match status" value="1"/>
</dbReference>
<evidence type="ECO:0000313" key="6">
    <source>
        <dbReference type="EMBL" id="VAW76180.1"/>
    </source>
</evidence>
<dbReference type="AlphaFoldDB" id="A0A3B0YHF7"/>
<dbReference type="CDD" id="cd03214">
    <property type="entry name" value="ABC_Iron-Siderophores_B12_Hemin"/>
    <property type="match status" value="1"/>
</dbReference>
<dbReference type="SUPFAM" id="SSF52540">
    <property type="entry name" value="P-loop containing nucleoside triphosphate hydrolases"/>
    <property type="match status" value="1"/>
</dbReference>
<evidence type="ECO:0000256" key="1">
    <source>
        <dbReference type="ARBA" id="ARBA00022448"/>
    </source>
</evidence>
<dbReference type="PROSITE" id="PS00211">
    <property type="entry name" value="ABC_TRANSPORTER_1"/>
    <property type="match status" value="1"/>
</dbReference>
<evidence type="ECO:0000256" key="3">
    <source>
        <dbReference type="ARBA" id="ARBA00022840"/>
    </source>
</evidence>
<reference evidence="6" key="1">
    <citation type="submission" date="2018-06" db="EMBL/GenBank/DDBJ databases">
        <authorList>
            <person name="Zhirakovskaya E."/>
        </authorList>
    </citation>
    <scope>NUCLEOTIDE SEQUENCE</scope>
</reference>
<keyword evidence="4" id="KW-1278">Translocase</keyword>